<dbReference type="InterPro" id="IPR036291">
    <property type="entry name" value="NAD(P)-bd_dom_sf"/>
</dbReference>
<dbReference type="Proteomes" id="UP000232323">
    <property type="component" value="Unassembled WGS sequence"/>
</dbReference>
<dbReference type="GO" id="GO:0102965">
    <property type="term" value="F:alcohol-forming long-chain fatty acyl-CoA reductase activity"/>
    <property type="evidence" value="ECO:0007669"/>
    <property type="project" value="UniProtKB-EC"/>
</dbReference>
<comment type="similarity">
    <text evidence="1">Belongs to the fatty acyl-CoA reductase family.</text>
</comment>
<keyword evidence="1" id="KW-0444">Lipid biosynthesis</keyword>
<dbReference type="InterPro" id="IPR026055">
    <property type="entry name" value="FAR"/>
</dbReference>
<keyword evidence="5" id="KW-1185">Reference proteome</keyword>
<evidence type="ECO:0000256" key="1">
    <source>
        <dbReference type="RuleBase" id="RU363097"/>
    </source>
</evidence>
<evidence type="ECO:0000313" key="5">
    <source>
        <dbReference type="Proteomes" id="UP000232323"/>
    </source>
</evidence>
<evidence type="ECO:0000256" key="2">
    <source>
        <dbReference type="SAM" id="MobiDB-lite"/>
    </source>
</evidence>
<feature type="compositionally biased region" description="Low complexity" evidence="2">
    <location>
        <begin position="28"/>
        <end position="45"/>
    </location>
</feature>
<feature type="region of interest" description="Disordered" evidence="2">
    <location>
        <begin position="346"/>
        <end position="370"/>
    </location>
</feature>
<organism evidence="4 5">
    <name type="scientific">Chlamydomonas eustigma</name>
    <dbReference type="NCBI Taxonomy" id="1157962"/>
    <lineage>
        <taxon>Eukaryota</taxon>
        <taxon>Viridiplantae</taxon>
        <taxon>Chlorophyta</taxon>
        <taxon>core chlorophytes</taxon>
        <taxon>Chlorophyceae</taxon>
        <taxon>CS clade</taxon>
        <taxon>Chlamydomonadales</taxon>
        <taxon>Chlamydomonadaceae</taxon>
        <taxon>Chlamydomonas</taxon>
    </lineage>
</organism>
<comment type="catalytic activity">
    <reaction evidence="1">
        <text>a long-chain fatty acyl-CoA + 2 NADPH + 2 H(+) = a long-chain primary fatty alcohol + 2 NADP(+) + CoA</text>
        <dbReference type="Rhea" id="RHEA:52716"/>
        <dbReference type="ChEBI" id="CHEBI:15378"/>
        <dbReference type="ChEBI" id="CHEBI:57287"/>
        <dbReference type="ChEBI" id="CHEBI:57783"/>
        <dbReference type="ChEBI" id="CHEBI:58349"/>
        <dbReference type="ChEBI" id="CHEBI:77396"/>
        <dbReference type="ChEBI" id="CHEBI:83139"/>
        <dbReference type="EC" id="1.2.1.84"/>
    </reaction>
</comment>
<keyword evidence="1" id="KW-0521">NADP</keyword>
<feature type="region of interest" description="Disordered" evidence="2">
    <location>
        <begin position="11"/>
        <end position="60"/>
    </location>
</feature>
<sequence>MAEIYLCNQKHNQQVIPSSPRTFKSSIQHSSGPPDSQQDPPAAHPYNSSDQRGIPEAGDSTAANNLSLMKLLSIHDPTPSGPILTTSPPSPTPAYYSQYPPLSKAAVECSCNGIQRPALNNPALNNPALNNPALNNPALNNPALNNPALNNPALNNPALNNPALNNPALNNPALNNPALNNPALNNPALNNPALNNPALNNPALNNPALNNPALDNPALDNPALDNPALDNPALDNPALDNPALNNPALNNPALNNPALNNPALNNPALRPKLLLTMRMLHTSPLFNLVREASSCLPPGQVQDLLSKVVVVEGGLSLGKEPQIAGIRSSAIQGCSKHPEIAGIRSSASQGCSKHPEITGIRPSATQGCSKHPEIAGIRSSASQGCSKHPEIAGIRSSDIHGCSKHPEIQVPHPVSNSPKHPSLQLQGPTKSYTVGTASVSSRTLKAGPLFKSCFQRFLCFGSPARLVVDESPPPPLPSSQPFPTGKASVYEAVTRGAVSSSASELRPTVDTTAQAEHTCTGMAGKIAGNKQMSDLGTLLGVLDHVVLEQLLSNTTHVIHCAARIALEEDIQTTLRHNYCGTKDLLQLVHLMPNLESFVHVSSSYANVDSPAGSTVEEKVYPLMFGDKEIDYEDQVSKLLSCTPQEAHTKANALLKLWGFPNTYTMGKRLTELLVKDFALKQKLESKGAIGTSSKQRIKVAIVRPSFIGAVAGAPCPGYSGNLAGPSGFLLAYGLGFFIKGSAAWSGSHLMDSIPGDTAASVVLAAAAATSAREYNASGYVHADAAVVLHHQQGLHGVEMCGSVQLPGSTYKSQDVRHGLLTSDDLLVIHAASSTTNPIFNQEARMIAYNYFKRHPSRFRIFPYK</sequence>
<feature type="region of interest" description="Disordered" evidence="2">
    <location>
        <begin position="134"/>
        <end position="263"/>
    </location>
</feature>
<comment type="caution">
    <text evidence="4">The sequence shown here is derived from an EMBL/GenBank/DDBJ whole genome shotgun (WGS) entry which is preliminary data.</text>
</comment>
<comment type="function">
    <text evidence="1">Catalyzes the reduction of fatty acyl-CoA to fatty alcohols.</text>
</comment>
<name>A0A250XL78_9CHLO</name>
<dbReference type="EC" id="1.2.1.84" evidence="1"/>
<accession>A0A250XL78</accession>
<dbReference type="EMBL" id="BEGY01000107">
    <property type="protein sequence ID" value="GAX83786.1"/>
    <property type="molecule type" value="Genomic_DNA"/>
</dbReference>
<gene>
    <name evidence="4" type="ORF">CEUSTIGMA_g11211.t1</name>
</gene>
<dbReference type="GO" id="GO:0080019">
    <property type="term" value="F:alcohol-forming very long-chain fatty acyl-CoA reductase activity"/>
    <property type="evidence" value="ECO:0007669"/>
    <property type="project" value="InterPro"/>
</dbReference>
<feature type="compositionally biased region" description="Polar residues" evidence="2">
    <location>
        <begin position="11"/>
        <end position="27"/>
    </location>
</feature>
<dbReference type="AlphaFoldDB" id="A0A250XL78"/>
<dbReference type="Pfam" id="PF07993">
    <property type="entry name" value="NAD_binding_4"/>
    <property type="match status" value="1"/>
</dbReference>
<dbReference type="InterPro" id="IPR013120">
    <property type="entry name" value="FAR_NAD-bd"/>
</dbReference>
<reference evidence="4 5" key="1">
    <citation type="submission" date="2017-08" db="EMBL/GenBank/DDBJ databases">
        <title>Acidophilic green algal genome provides insights into adaptation to an acidic environment.</title>
        <authorList>
            <person name="Hirooka S."/>
            <person name="Hirose Y."/>
            <person name="Kanesaki Y."/>
            <person name="Higuchi S."/>
            <person name="Fujiwara T."/>
            <person name="Onuma R."/>
            <person name="Era A."/>
            <person name="Ohbayashi R."/>
            <person name="Uzuka A."/>
            <person name="Nozaki H."/>
            <person name="Yoshikawa H."/>
            <person name="Miyagishima S.Y."/>
        </authorList>
    </citation>
    <scope>NUCLEOTIDE SEQUENCE [LARGE SCALE GENOMIC DNA]</scope>
    <source>
        <strain evidence="4 5">NIES-2499</strain>
    </source>
</reference>
<dbReference type="PANTHER" id="PTHR11011">
    <property type="entry name" value="MALE STERILITY PROTEIN 2-RELATED"/>
    <property type="match status" value="1"/>
</dbReference>
<feature type="domain" description="Thioester reductase (TE)" evidence="3">
    <location>
        <begin position="533"/>
        <end position="761"/>
    </location>
</feature>
<dbReference type="OrthoDB" id="1679203at2759"/>
<evidence type="ECO:0000313" key="4">
    <source>
        <dbReference type="EMBL" id="GAX83786.1"/>
    </source>
</evidence>
<dbReference type="Gene3D" id="3.40.50.720">
    <property type="entry name" value="NAD(P)-binding Rossmann-like Domain"/>
    <property type="match status" value="1"/>
</dbReference>
<dbReference type="PANTHER" id="PTHR11011:SF45">
    <property type="entry name" value="FATTY ACYL-COA REDUCTASE CG8306-RELATED"/>
    <property type="match status" value="1"/>
</dbReference>
<dbReference type="SUPFAM" id="SSF51735">
    <property type="entry name" value="NAD(P)-binding Rossmann-fold domains"/>
    <property type="match status" value="1"/>
</dbReference>
<evidence type="ECO:0000259" key="3">
    <source>
        <dbReference type="Pfam" id="PF07993"/>
    </source>
</evidence>
<keyword evidence="1" id="KW-0443">Lipid metabolism</keyword>
<proteinExistence type="inferred from homology"/>
<dbReference type="STRING" id="1157962.A0A250XL78"/>
<keyword evidence="1" id="KW-0560">Oxidoreductase</keyword>
<protein>
    <recommendedName>
        <fullName evidence="1">Fatty acyl-CoA reductase</fullName>
        <ecNumber evidence="1">1.2.1.84</ecNumber>
    </recommendedName>
</protein>
<dbReference type="GO" id="GO:0035336">
    <property type="term" value="P:long-chain fatty-acyl-CoA metabolic process"/>
    <property type="evidence" value="ECO:0007669"/>
    <property type="project" value="TreeGrafter"/>
</dbReference>